<dbReference type="Pfam" id="PF08308">
    <property type="entry name" value="PEGA"/>
    <property type="match status" value="2"/>
</dbReference>
<dbReference type="FunFam" id="1.10.510.10:FF:000021">
    <property type="entry name" value="Serine/threonine protein kinase"/>
    <property type="match status" value="1"/>
</dbReference>
<comment type="caution">
    <text evidence="9">The sequence shown here is derived from an EMBL/GenBank/DDBJ whole genome shotgun (WGS) entry which is preliminary data.</text>
</comment>
<keyword evidence="2" id="KW-0723">Serine/threonine-protein kinase</keyword>
<name>A0A1F5R311_9BACT</name>
<keyword evidence="7" id="KW-1133">Transmembrane helix</keyword>
<dbReference type="InterPro" id="IPR008271">
    <property type="entry name" value="Ser/Thr_kinase_AS"/>
</dbReference>
<evidence type="ECO:0000256" key="7">
    <source>
        <dbReference type="SAM" id="Phobius"/>
    </source>
</evidence>
<dbReference type="Gene3D" id="3.30.200.20">
    <property type="entry name" value="Phosphorylase Kinase, domain 1"/>
    <property type="match status" value="1"/>
</dbReference>
<keyword evidence="4" id="KW-0547">Nucleotide-binding</keyword>
<evidence type="ECO:0000259" key="8">
    <source>
        <dbReference type="PROSITE" id="PS50011"/>
    </source>
</evidence>
<evidence type="ECO:0000256" key="2">
    <source>
        <dbReference type="ARBA" id="ARBA00022527"/>
    </source>
</evidence>
<evidence type="ECO:0000256" key="6">
    <source>
        <dbReference type="ARBA" id="ARBA00022840"/>
    </source>
</evidence>
<dbReference type="CDD" id="cd14014">
    <property type="entry name" value="STKc_PknB_like"/>
    <property type="match status" value="1"/>
</dbReference>
<keyword evidence="7" id="KW-0812">Transmembrane</keyword>
<dbReference type="Pfam" id="PF00069">
    <property type="entry name" value="Pkinase"/>
    <property type="match status" value="1"/>
</dbReference>
<keyword evidence="5" id="KW-0418">Kinase</keyword>
<dbReference type="InterPro" id="IPR013229">
    <property type="entry name" value="PEGA"/>
</dbReference>
<dbReference type="PANTHER" id="PTHR43289:SF6">
    <property type="entry name" value="SERINE_THREONINE-PROTEIN KINASE NEKL-3"/>
    <property type="match status" value="1"/>
</dbReference>
<dbReference type="GO" id="GO:0005524">
    <property type="term" value="F:ATP binding"/>
    <property type="evidence" value="ECO:0007669"/>
    <property type="project" value="UniProtKB-KW"/>
</dbReference>
<evidence type="ECO:0000256" key="1">
    <source>
        <dbReference type="ARBA" id="ARBA00012513"/>
    </source>
</evidence>
<keyword evidence="6" id="KW-0067">ATP-binding</keyword>
<dbReference type="AlphaFoldDB" id="A0A1F5R311"/>
<reference evidence="9 10" key="1">
    <citation type="journal article" date="2016" name="Nat. Commun.">
        <title>Thousands of microbial genomes shed light on interconnected biogeochemical processes in an aquifer system.</title>
        <authorList>
            <person name="Anantharaman K."/>
            <person name="Brown C.T."/>
            <person name="Hug L.A."/>
            <person name="Sharon I."/>
            <person name="Castelle C.J."/>
            <person name="Probst A.J."/>
            <person name="Thomas B.C."/>
            <person name="Singh A."/>
            <person name="Wilkins M.J."/>
            <person name="Karaoz U."/>
            <person name="Brodie E.L."/>
            <person name="Williams K.H."/>
            <person name="Hubbard S.S."/>
            <person name="Banfield J.F."/>
        </authorList>
    </citation>
    <scope>NUCLEOTIDE SEQUENCE [LARGE SCALE GENOMIC DNA]</scope>
</reference>
<evidence type="ECO:0000256" key="3">
    <source>
        <dbReference type="ARBA" id="ARBA00022679"/>
    </source>
</evidence>
<dbReference type="Gene3D" id="1.10.510.10">
    <property type="entry name" value="Transferase(Phosphotransferase) domain 1"/>
    <property type="match status" value="1"/>
</dbReference>
<keyword evidence="3" id="KW-0808">Transferase</keyword>
<sequence length="570" mass="63876">MNKAIGKYQAVELLSTGGMATIYLGTHREMGRQVVIKQLHPHLSQDSEFVRRFEREANILGGLHHQNIVDIIDYFVFEGSYYIVLEYIDGGSLKQLLDRVKTAPLTVAVFIIRQVISGLGYAHEKGIVHRDIKPANIMITKSGVVKITDFGLAYAKEALTITDPGTFVGTLAYLAPEQIKGQKGDEASDLYAAGVMLYQMLTGDNPFAGETHSQSIDRTLRLSPRRLAKIDPEIPIGIDHLVFKLLEKDKHRRYSRSAQVSSDLEPYSLIRNEALSRYMADPDSYQPRQDDQEMIVKLARQERWDYFIKRLIIYFAATALALSAAFYGIKYLSRYLKRTLPAAAVPADTSATTPIAAPEAGQLMNISGTTGARVYIDDRYQGKIPLAINTLDTGRHRLRVKQTGYQDQTSEFTLAKSQKFSITVDLLPVVLSPGYLRFSVKPWAEVYVDGNYIDRTPIKAPLKLDAGRHALILRHPNRREHRQDVQITPGDTALVALDLPEAFGYLKLSVLPWAKVLIDGAEHGTTPLGQPIKISIGEHELRLVGPEGREWKETIRIAEDMVTEKQIVLQ</sequence>
<protein>
    <recommendedName>
        <fullName evidence="1">non-specific serine/threonine protein kinase</fullName>
        <ecNumber evidence="1">2.7.11.1</ecNumber>
    </recommendedName>
</protein>
<keyword evidence="7" id="KW-0472">Membrane</keyword>
<gene>
    <name evidence="9" type="ORF">A2024_01225</name>
</gene>
<evidence type="ECO:0000256" key="4">
    <source>
        <dbReference type="ARBA" id="ARBA00022741"/>
    </source>
</evidence>
<evidence type="ECO:0000313" key="10">
    <source>
        <dbReference type="Proteomes" id="UP000177230"/>
    </source>
</evidence>
<proteinExistence type="predicted"/>
<dbReference type="PROSITE" id="PS50011">
    <property type="entry name" value="PROTEIN_KINASE_DOM"/>
    <property type="match status" value="1"/>
</dbReference>
<dbReference type="InterPro" id="IPR000719">
    <property type="entry name" value="Prot_kinase_dom"/>
</dbReference>
<dbReference type="InterPro" id="IPR011009">
    <property type="entry name" value="Kinase-like_dom_sf"/>
</dbReference>
<feature type="domain" description="Protein kinase" evidence="8">
    <location>
        <begin position="8"/>
        <end position="268"/>
    </location>
</feature>
<dbReference type="Proteomes" id="UP000177230">
    <property type="component" value="Unassembled WGS sequence"/>
</dbReference>
<accession>A0A1F5R311</accession>
<organism evidence="9 10">
    <name type="scientific">Candidatus Edwardsbacteria bacterium GWF2_54_11</name>
    <dbReference type="NCBI Taxonomy" id="1817851"/>
    <lineage>
        <taxon>Bacteria</taxon>
        <taxon>Candidatus Edwardsiibacteriota</taxon>
    </lineage>
</organism>
<feature type="transmembrane region" description="Helical" evidence="7">
    <location>
        <begin position="311"/>
        <end position="329"/>
    </location>
</feature>
<dbReference type="PROSITE" id="PS00108">
    <property type="entry name" value="PROTEIN_KINASE_ST"/>
    <property type="match status" value="1"/>
</dbReference>
<dbReference type="SUPFAM" id="SSF56112">
    <property type="entry name" value="Protein kinase-like (PK-like)"/>
    <property type="match status" value="1"/>
</dbReference>
<dbReference type="EC" id="2.7.11.1" evidence="1"/>
<evidence type="ECO:0000313" key="9">
    <source>
        <dbReference type="EMBL" id="OGF08878.1"/>
    </source>
</evidence>
<dbReference type="EMBL" id="MFFM01000046">
    <property type="protein sequence ID" value="OGF08878.1"/>
    <property type="molecule type" value="Genomic_DNA"/>
</dbReference>
<dbReference type="GO" id="GO:0004674">
    <property type="term" value="F:protein serine/threonine kinase activity"/>
    <property type="evidence" value="ECO:0007669"/>
    <property type="project" value="UniProtKB-KW"/>
</dbReference>
<dbReference type="PANTHER" id="PTHR43289">
    <property type="entry name" value="MITOGEN-ACTIVATED PROTEIN KINASE KINASE KINASE 20-RELATED"/>
    <property type="match status" value="1"/>
</dbReference>
<evidence type="ECO:0000256" key="5">
    <source>
        <dbReference type="ARBA" id="ARBA00022777"/>
    </source>
</evidence>
<dbReference type="SMART" id="SM00220">
    <property type="entry name" value="S_TKc"/>
    <property type="match status" value="1"/>
</dbReference>